<evidence type="ECO:0000313" key="4">
    <source>
        <dbReference type="Proteomes" id="UP000286415"/>
    </source>
</evidence>
<keyword evidence="2" id="KW-0732">Signal</keyword>
<accession>A0A8T1MKY0</accession>
<reference evidence="3 4" key="2">
    <citation type="journal article" date="2021" name="Genomics">
        <title>High-quality reference genome for Clonorchis sinensis.</title>
        <authorList>
            <person name="Young N.D."/>
            <person name="Stroehlein A.J."/>
            <person name="Kinkar L."/>
            <person name="Wang T."/>
            <person name="Sohn W.M."/>
            <person name="Chang B.C.H."/>
            <person name="Kaur P."/>
            <person name="Weisz D."/>
            <person name="Dudchenko O."/>
            <person name="Aiden E.L."/>
            <person name="Korhonen P.K."/>
            <person name="Gasser R.B."/>
        </authorList>
    </citation>
    <scope>NUCLEOTIDE SEQUENCE [LARGE SCALE GENOMIC DNA]</scope>
    <source>
        <strain evidence="3">Cs-k2</strain>
    </source>
</reference>
<gene>
    <name evidence="3" type="ORF">CSKR_108555</name>
</gene>
<name>A0A8T1MKY0_CLOSI</name>
<dbReference type="OrthoDB" id="10288563at2759"/>
<feature type="region of interest" description="Disordered" evidence="1">
    <location>
        <begin position="97"/>
        <end position="137"/>
    </location>
</feature>
<comment type="caution">
    <text evidence="3">The sequence shown here is derived from an EMBL/GenBank/DDBJ whole genome shotgun (WGS) entry which is preliminary data.</text>
</comment>
<sequence>MDTQLAVPCFLLLFVRTLERHLGFLDSAINNPKRKPPLRNGTCSCIVPILEAQQLLESNREELLKEVENALKQASIVWSTARPSDSARKKAEIMDDKIDPPKPRFLNEPARTSKTARCPNSLPKRGSKVPRPPVRSSYKPVYQMAPYRTEPERIRKSIRTKQADLYITPDNLNTKENQVPSYSGLTGCSDTRRQLLLDDKATTVDNSEQNNCSTLASHEPIDTDQCYAEQENPDCKPICVCFEKRLVEAVKLYESNILPLNAALKSYDFTPSTTVAANFERELYAQLVAGQDYRTLSRCLVQKYEATRHCFLRFIQLIDVINIDTLDADQLSWVRSMFSRFYRLRDLLHLAHVRSENESNPDEAAESTTEETAIDPLGCWLDSMKPKQSCVAEGLPSSCQLMNTYLSMGSSSSPLSRVFMLTGLPELCTFSGSSSQLFEFVRLWDSMESLQFELHLLKILHTALPKLLEQLVPRSDRVSAFRQLYGLVCSFHPIALKDNFHM</sequence>
<dbReference type="EMBL" id="NIRI02000042">
    <property type="protein sequence ID" value="KAG5449485.1"/>
    <property type="molecule type" value="Genomic_DNA"/>
</dbReference>
<protein>
    <submittedName>
        <fullName evidence="3">Uncharacterized protein</fullName>
    </submittedName>
</protein>
<reference evidence="3 4" key="1">
    <citation type="journal article" date="2018" name="Biotechnol. Adv.">
        <title>Improved genomic resources and new bioinformatic workflow for the carcinogenic parasite Clonorchis sinensis: Biotechnological implications.</title>
        <authorList>
            <person name="Wang D."/>
            <person name="Korhonen P.K."/>
            <person name="Gasser R.B."/>
            <person name="Young N.D."/>
        </authorList>
    </citation>
    <scope>NUCLEOTIDE SEQUENCE [LARGE SCALE GENOMIC DNA]</scope>
    <source>
        <strain evidence="3">Cs-k2</strain>
    </source>
</reference>
<dbReference type="AlphaFoldDB" id="A0A8T1MKY0"/>
<dbReference type="Proteomes" id="UP000286415">
    <property type="component" value="Unassembled WGS sequence"/>
</dbReference>
<feature type="chain" id="PRO_5035919300" evidence="2">
    <location>
        <begin position="18"/>
        <end position="502"/>
    </location>
</feature>
<organism evidence="3 4">
    <name type="scientific">Clonorchis sinensis</name>
    <name type="common">Chinese liver fluke</name>
    <dbReference type="NCBI Taxonomy" id="79923"/>
    <lineage>
        <taxon>Eukaryota</taxon>
        <taxon>Metazoa</taxon>
        <taxon>Spiralia</taxon>
        <taxon>Lophotrochozoa</taxon>
        <taxon>Platyhelminthes</taxon>
        <taxon>Trematoda</taxon>
        <taxon>Digenea</taxon>
        <taxon>Opisthorchiida</taxon>
        <taxon>Opisthorchiata</taxon>
        <taxon>Opisthorchiidae</taxon>
        <taxon>Clonorchis</taxon>
    </lineage>
</organism>
<evidence type="ECO:0000313" key="3">
    <source>
        <dbReference type="EMBL" id="KAG5449485.1"/>
    </source>
</evidence>
<feature type="signal peptide" evidence="2">
    <location>
        <begin position="1"/>
        <end position="17"/>
    </location>
</feature>
<keyword evidence="4" id="KW-1185">Reference proteome</keyword>
<evidence type="ECO:0000256" key="1">
    <source>
        <dbReference type="SAM" id="MobiDB-lite"/>
    </source>
</evidence>
<proteinExistence type="predicted"/>
<evidence type="ECO:0000256" key="2">
    <source>
        <dbReference type="SAM" id="SignalP"/>
    </source>
</evidence>